<evidence type="ECO:0000313" key="2">
    <source>
        <dbReference type="EMBL" id="CUV27143.1"/>
    </source>
</evidence>
<proteinExistence type="predicted"/>
<sequence length="104" mass="11574">MNGIRAKDHGVQGIATGSQNEAGAGNLLPVDLVAFEPFRPHFNGMMQAVQPVDTEVHGVELHARYIAMLVPSFTHRIPREQNALAYQVNAKRLRPKSSDMWVNR</sequence>
<name>A0A0S4UY54_RALSL</name>
<feature type="compositionally biased region" description="Basic and acidic residues" evidence="1">
    <location>
        <begin position="1"/>
        <end position="10"/>
    </location>
</feature>
<feature type="region of interest" description="Disordered" evidence="1">
    <location>
        <begin position="1"/>
        <end position="24"/>
    </location>
</feature>
<reference evidence="2" key="1">
    <citation type="submission" date="2015-10" db="EMBL/GenBank/DDBJ databases">
        <authorList>
            <person name="Gilbert D.G."/>
        </authorList>
    </citation>
    <scope>NUCLEOTIDE SEQUENCE</scope>
    <source>
        <strain evidence="2">Phyl III-seqv23</strain>
    </source>
</reference>
<evidence type="ECO:0000256" key="1">
    <source>
        <dbReference type="SAM" id="MobiDB-lite"/>
    </source>
</evidence>
<accession>A0A0S4UY54</accession>
<organism evidence="2">
    <name type="scientific">Ralstonia solanacearum</name>
    <name type="common">Pseudomonas solanacearum</name>
    <dbReference type="NCBI Taxonomy" id="305"/>
    <lineage>
        <taxon>Bacteria</taxon>
        <taxon>Pseudomonadati</taxon>
        <taxon>Pseudomonadota</taxon>
        <taxon>Betaproteobacteria</taxon>
        <taxon>Burkholderiales</taxon>
        <taxon>Burkholderiaceae</taxon>
        <taxon>Ralstonia</taxon>
        <taxon>Ralstonia solanacearum species complex</taxon>
    </lineage>
</organism>
<dbReference type="EMBL" id="LN899824">
    <property type="protein sequence ID" value="CUV27143.1"/>
    <property type="molecule type" value="Genomic_DNA"/>
</dbReference>
<dbReference type="AlphaFoldDB" id="A0A0S4UY54"/>
<protein>
    <submittedName>
        <fullName evidence="2">Uncharacterized protein</fullName>
    </submittedName>
</protein>
<gene>
    <name evidence="2" type="ORF">RUN1985_v1_30058</name>
</gene>